<dbReference type="PANTHER" id="PTHR43433">
    <property type="entry name" value="HYDROLASE, ALPHA/BETA FOLD FAMILY PROTEIN"/>
    <property type="match status" value="1"/>
</dbReference>
<protein>
    <submittedName>
        <fullName evidence="2">Pimeloyl-ACP methyl ester carboxylesterase</fullName>
    </submittedName>
</protein>
<accession>A0A1Q9A3W0</accession>
<dbReference type="PANTHER" id="PTHR43433:SF10">
    <property type="entry name" value="AB HYDROLASE-1 DOMAIN-CONTAINING PROTEIN"/>
    <property type="match status" value="1"/>
</dbReference>
<dbReference type="AlphaFoldDB" id="A0A1Q9A3W0"/>
<dbReference type="Proteomes" id="UP000185598">
    <property type="component" value="Unassembled WGS sequence"/>
</dbReference>
<evidence type="ECO:0000313" key="5">
    <source>
        <dbReference type="Proteomes" id="UP000544107"/>
    </source>
</evidence>
<dbReference type="EMBL" id="JACIED010000001">
    <property type="protein sequence ID" value="MBB4006234.1"/>
    <property type="molecule type" value="Genomic_DNA"/>
</dbReference>
<dbReference type="RefSeq" id="WP_075615004.1">
    <property type="nucleotide sequence ID" value="NZ_JACIED010000001.1"/>
</dbReference>
<dbReference type="InterPro" id="IPR050471">
    <property type="entry name" value="AB_hydrolase"/>
</dbReference>
<reference evidence="3 4" key="1">
    <citation type="submission" date="2016-09" db="EMBL/GenBank/DDBJ databases">
        <title>Rhizobium oryziradicis sp. nov., isolated from the root of rice.</title>
        <authorList>
            <person name="Zhao J."/>
            <person name="Zhang X."/>
        </authorList>
    </citation>
    <scope>NUCLEOTIDE SEQUENCE [LARGE SCALE GENOMIC DNA]</scope>
    <source>
        <strain evidence="3 4">14971</strain>
    </source>
</reference>
<keyword evidence="4" id="KW-1185">Reference proteome</keyword>
<evidence type="ECO:0000259" key="1">
    <source>
        <dbReference type="Pfam" id="PF00561"/>
    </source>
</evidence>
<dbReference type="PRINTS" id="PR00111">
    <property type="entry name" value="ABHYDROLASE"/>
</dbReference>
<dbReference type="InterPro" id="IPR000073">
    <property type="entry name" value="AB_hydrolase_1"/>
</dbReference>
<evidence type="ECO:0000313" key="4">
    <source>
        <dbReference type="Proteomes" id="UP000185598"/>
    </source>
</evidence>
<gene>
    <name evidence="3" type="ORF">BJF91_19250</name>
    <name evidence="2" type="ORF">GGQ71_000470</name>
</gene>
<dbReference type="InterPro" id="IPR029058">
    <property type="entry name" value="AB_hydrolase_fold"/>
</dbReference>
<name>A0A1Q9A3W0_9HYPH</name>
<dbReference type="STRING" id="887144.BJF91_19250"/>
<sequence>MSAFSHTQRDGRSVHVEDHGSGLPVFFQHGLGGDRNQVADSFPAELACRRITMECRGHGLTGLVAGEPVSIAGFADDLLTLADALGFEKFVVGGISMGAAIALRIAITHPERVAGLILVRPAWISTPAPPSMAPFCVAADHLRRLGADGRAAFLASPTGQKLAAEAPDNLASLSGFFDRSEPQAFADVLDAIASDGPGVDYADICALSVPTLVVGHDLDLVHPLAYARTLGDAIPNAHLAEITPKAVDKARYSAELRAAITAFIRHLDTSRENRP</sequence>
<evidence type="ECO:0000313" key="3">
    <source>
        <dbReference type="EMBL" id="OLP49216.1"/>
    </source>
</evidence>
<organism evidence="3 4">
    <name type="scientific">Allorhizobium taibaishanense</name>
    <dbReference type="NCBI Taxonomy" id="887144"/>
    <lineage>
        <taxon>Bacteria</taxon>
        <taxon>Pseudomonadati</taxon>
        <taxon>Pseudomonadota</taxon>
        <taxon>Alphaproteobacteria</taxon>
        <taxon>Hyphomicrobiales</taxon>
        <taxon>Rhizobiaceae</taxon>
        <taxon>Rhizobium/Agrobacterium group</taxon>
        <taxon>Allorhizobium</taxon>
    </lineage>
</organism>
<dbReference type="Pfam" id="PF00561">
    <property type="entry name" value="Abhydrolase_1"/>
    <property type="match status" value="1"/>
</dbReference>
<feature type="domain" description="AB hydrolase-1" evidence="1">
    <location>
        <begin position="24"/>
        <end position="127"/>
    </location>
</feature>
<dbReference type="EMBL" id="MKIN01000022">
    <property type="protein sequence ID" value="OLP49216.1"/>
    <property type="molecule type" value="Genomic_DNA"/>
</dbReference>
<reference evidence="2 5" key="2">
    <citation type="submission" date="2020-08" db="EMBL/GenBank/DDBJ databases">
        <title>Genomic Encyclopedia of Type Strains, Phase IV (KMG-IV): sequencing the most valuable type-strain genomes for metagenomic binning, comparative biology and taxonomic classification.</title>
        <authorList>
            <person name="Goeker M."/>
        </authorList>
    </citation>
    <scope>NUCLEOTIDE SEQUENCE [LARGE SCALE GENOMIC DNA]</scope>
    <source>
        <strain evidence="2 5">DSM 100021</strain>
    </source>
</reference>
<evidence type="ECO:0000313" key="2">
    <source>
        <dbReference type="EMBL" id="MBB4006234.1"/>
    </source>
</evidence>
<dbReference type="Gene3D" id="3.40.50.1820">
    <property type="entry name" value="alpha/beta hydrolase"/>
    <property type="match status" value="1"/>
</dbReference>
<dbReference type="SUPFAM" id="SSF53474">
    <property type="entry name" value="alpha/beta-Hydrolases"/>
    <property type="match status" value="1"/>
</dbReference>
<dbReference type="Proteomes" id="UP000544107">
    <property type="component" value="Unassembled WGS sequence"/>
</dbReference>
<comment type="caution">
    <text evidence="3">The sequence shown here is derived from an EMBL/GenBank/DDBJ whole genome shotgun (WGS) entry which is preliminary data.</text>
</comment>
<proteinExistence type="predicted"/>
<dbReference type="OrthoDB" id="7375358at2"/>